<dbReference type="EMBL" id="KN833065">
    <property type="protein sequence ID" value="KIM74198.1"/>
    <property type="molecule type" value="Genomic_DNA"/>
</dbReference>
<reference evidence="2" key="2">
    <citation type="submission" date="2015-01" db="EMBL/GenBank/DDBJ databases">
        <title>Evolutionary Origins and Diversification of the Mycorrhizal Mutualists.</title>
        <authorList>
            <consortium name="DOE Joint Genome Institute"/>
            <consortium name="Mycorrhizal Genomics Consortium"/>
            <person name="Kohler A."/>
            <person name="Kuo A."/>
            <person name="Nagy L.G."/>
            <person name="Floudas D."/>
            <person name="Copeland A."/>
            <person name="Barry K.W."/>
            <person name="Cichocki N."/>
            <person name="Veneault-Fourrey C."/>
            <person name="LaButti K."/>
            <person name="Lindquist E.A."/>
            <person name="Lipzen A."/>
            <person name="Lundell T."/>
            <person name="Morin E."/>
            <person name="Murat C."/>
            <person name="Riley R."/>
            <person name="Ohm R."/>
            <person name="Sun H."/>
            <person name="Tunlid A."/>
            <person name="Henrissat B."/>
            <person name="Grigoriev I.V."/>
            <person name="Hibbett D.S."/>
            <person name="Martin F."/>
        </authorList>
    </citation>
    <scope>NUCLEOTIDE SEQUENCE [LARGE SCALE GENOMIC DNA]</scope>
    <source>
        <strain evidence="2">F 1598</strain>
    </source>
</reference>
<protein>
    <submittedName>
        <fullName evidence="1">Uncharacterized protein</fullName>
    </submittedName>
</protein>
<dbReference type="Proteomes" id="UP000054166">
    <property type="component" value="Unassembled WGS sequence"/>
</dbReference>
<dbReference type="InParanoid" id="A0A0C3AK21"/>
<name>A0A0C3AK21_PILCF</name>
<dbReference type="HOGENOM" id="CLU_997889_0_0_1"/>
<reference evidence="1 2" key="1">
    <citation type="submission" date="2014-04" db="EMBL/GenBank/DDBJ databases">
        <authorList>
            <consortium name="DOE Joint Genome Institute"/>
            <person name="Kuo A."/>
            <person name="Tarkka M."/>
            <person name="Buscot F."/>
            <person name="Kohler A."/>
            <person name="Nagy L.G."/>
            <person name="Floudas D."/>
            <person name="Copeland A."/>
            <person name="Barry K.W."/>
            <person name="Cichocki N."/>
            <person name="Veneault-Fourrey C."/>
            <person name="LaButti K."/>
            <person name="Lindquist E.A."/>
            <person name="Lipzen A."/>
            <person name="Lundell T."/>
            <person name="Morin E."/>
            <person name="Murat C."/>
            <person name="Sun H."/>
            <person name="Tunlid A."/>
            <person name="Henrissat B."/>
            <person name="Grigoriev I.V."/>
            <person name="Hibbett D.S."/>
            <person name="Martin F."/>
            <person name="Nordberg H.P."/>
            <person name="Cantor M.N."/>
            <person name="Hua S.X."/>
        </authorList>
    </citation>
    <scope>NUCLEOTIDE SEQUENCE [LARGE SCALE GENOMIC DNA]</scope>
    <source>
        <strain evidence="1 2">F 1598</strain>
    </source>
</reference>
<gene>
    <name evidence="1" type="ORF">PILCRDRAFT_92718</name>
</gene>
<sequence>MLNFTSVAATFRDVPKWHDHEMVLQFGVGVLEYLEEEKSAAWIDIALTQSSLVNMSAKSVPMNTAKTHPQQSEAHHSKVQGIDLQRICEDVNGLQHQGSAWQVTPMGHNHGPVISVPHSYGYPSHSLGQQIIYNPNNQPVAVGYSSAHEHWTAEHIEIIAQGVFENGKAKGGAITVLSVLRPKLEKLHHGLPCNWDKLVVRELKGWFDISNYPANALVFLDRCMHKSKGKERRRTFKKPTNPFELALVIDHEQWDQVQVYLDTQEHITTREPKIMHAMV</sequence>
<keyword evidence="2" id="KW-1185">Reference proteome</keyword>
<accession>A0A0C3AK21</accession>
<proteinExistence type="predicted"/>
<evidence type="ECO:0000313" key="1">
    <source>
        <dbReference type="EMBL" id="KIM74198.1"/>
    </source>
</evidence>
<dbReference type="OrthoDB" id="3056098at2759"/>
<evidence type="ECO:0000313" key="2">
    <source>
        <dbReference type="Proteomes" id="UP000054166"/>
    </source>
</evidence>
<organism evidence="1 2">
    <name type="scientific">Piloderma croceum (strain F 1598)</name>
    <dbReference type="NCBI Taxonomy" id="765440"/>
    <lineage>
        <taxon>Eukaryota</taxon>
        <taxon>Fungi</taxon>
        <taxon>Dikarya</taxon>
        <taxon>Basidiomycota</taxon>
        <taxon>Agaricomycotina</taxon>
        <taxon>Agaricomycetes</taxon>
        <taxon>Agaricomycetidae</taxon>
        <taxon>Atheliales</taxon>
        <taxon>Atheliaceae</taxon>
        <taxon>Piloderma</taxon>
    </lineage>
</organism>
<dbReference type="AlphaFoldDB" id="A0A0C3AK21"/>